<feature type="domain" description="HECT" evidence="7">
    <location>
        <begin position="312"/>
        <end position="640"/>
    </location>
</feature>
<accession>A0A6P6RHQ3</accession>
<evidence type="ECO:0000256" key="3">
    <source>
        <dbReference type="ARBA" id="ARBA00022679"/>
    </source>
</evidence>
<dbReference type="GO" id="GO:0000209">
    <property type="term" value="P:protein polyubiquitination"/>
    <property type="evidence" value="ECO:0007669"/>
    <property type="project" value="InterPro"/>
</dbReference>
<keyword evidence="4 5" id="KW-0833">Ubl conjugation pathway</keyword>
<feature type="active site" description="Glycyl thioester intermediate" evidence="5">
    <location>
        <position position="608"/>
    </location>
</feature>
<dbReference type="EC" id="2.3.2.26" evidence="2"/>
<dbReference type="InterPro" id="IPR044611">
    <property type="entry name" value="E3A/B/C-like"/>
</dbReference>
<dbReference type="OrthoDB" id="2384350at2759"/>
<dbReference type="Gene3D" id="3.30.2410.10">
    <property type="entry name" value="Hect, E3 ligase catalytic domain"/>
    <property type="match status" value="1"/>
</dbReference>
<dbReference type="InterPro" id="IPR035983">
    <property type="entry name" value="Hect_E3_ubiquitin_ligase"/>
</dbReference>
<evidence type="ECO:0000259" key="7">
    <source>
        <dbReference type="PROSITE" id="PS50237"/>
    </source>
</evidence>
<reference evidence="9" key="1">
    <citation type="submission" date="2025-08" db="UniProtKB">
        <authorList>
            <consortium name="RefSeq"/>
        </authorList>
    </citation>
    <scope>IDENTIFICATION</scope>
    <source>
        <strain evidence="9">Wakin</strain>
        <tissue evidence="9">Muscle</tissue>
    </source>
</reference>
<dbReference type="Gene3D" id="3.90.1750.10">
    <property type="entry name" value="Hect, E3 ligase catalytic domains"/>
    <property type="match status" value="1"/>
</dbReference>
<evidence type="ECO:0000256" key="5">
    <source>
        <dbReference type="PROSITE-ProRule" id="PRU00104"/>
    </source>
</evidence>
<dbReference type="Proteomes" id="UP000515129">
    <property type="component" value="Chromosome 19"/>
</dbReference>
<keyword evidence="8" id="KW-1185">Reference proteome</keyword>
<dbReference type="PANTHER" id="PTHR45700:SF8">
    <property type="entry name" value="HECT-TYPE E3 UBIQUITIN TRANSFERASE"/>
    <property type="match status" value="1"/>
</dbReference>
<evidence type="ECO:0000256" key="4">
    <source>
        <dbReference type="ARBA" id="ARBA00022786"/>
    </source>
</evidence>
<keyword evidence="3" id="KW-0808">Transferase</keyword>
<evidence type="ECO:0000256" key="1">
    <source>
        <dbReference type="ARBA" id="ARBA00000885"/>
    </source>
</evidence>
<dbReference type="KEGG" id="caua:113119798"/>
<dbReference type="AlphaFoldDB" id="A0A6P6RHQ3"/>
<protein>
    <recommendedName>
        <fullName evidence="2">HECT-type E3 ubiquitin transferase</fullName>
        <ecNumber evidence="2">2.3.2.26</ecNumber>
    </recommendedName>
</protein>
<evidence type="ECO:0000313" key="8">
    <source>
        <dbReference type="Proteomes" id="UP000515129"/>
    </source>
</evidence>
<proteinExistence type="predicted"/>
<evidence type="ECO:0000256" key="2">
    <source>
        <dbReference type="ARBA" id="ARBA00012485"/>
    </source>
</evidence>
<dbReference type="RefSeq" id="XP_026145249.1">
    <property type="nucleotide sequence ID" value="XM_026289464.1"/>
</dbReference>
<dbReference type="SUPFAM" id="SSF56204">
    <property type="entry name" value="Hect, E3 ligase catalytic domain"/>
    <property type="match status" value="1"/>
</dbReference>
<evidence type="ECO:0000313" key="9">
    <source>
        <dbReference type="RefSeq" id="XP_026145249.1"/>
    </source>
</evidence>
<feature type="region of interest" description="Disordered" evidence="6">
    <location>
        <begin position="206"/>
        <end position="231"/>
    </location>
</feature>
<dbReference type="SMART" id="SM00119">
    <property type="entry name" value="HECTc"/>
    <property type="match status" value="1"/>
</dbReference>
<dbReference type="GeneID" id="113119798"/>
<dbReference type="PANTHER" id="PTHR45700">
    <property type="entry name" value="UBIQUITIN-PROTEIN LIGASE E3C"/>
    <property type="match status" value="1"/>
</dbReference>
<dbReference type="InterPro" id="IPR000569">
    <property type="entry name" value="HECT_dom"/>
</dbReference>
<name>A0A6P6RHQ3_CARAU</name>
<comment type="catalytic activity">
    <reaction evidence="1">
        <text>S-ubiquitinyl-[E2 ubiquitin-conjugating enzyme]-L-cysteine + [acceptor protein]-L-lysine = [E2 ubiquitin-conjugating enzyme]-L-cysteine + N(6)-ubiquitinyl-[acceptor protein]-L-lysine.</text>
        <dbReference type="EC" id="2.3.2.26"/>
    </reaction>
</comment>
<dbReference type="PROSITE" id="PS50237">
    <property type="entry name" value="HECT"/>
    <property type="match status" value="1"/>
</dbReference>
<dbReference type="Pfam" id="PF00632">
    <property type="entry name" value="HECT"/>
    <property type="match status" value="1"/>
</dbReference>
<dbReference type="GO" id="GO:0061630">
    <property type="term" value="F:ubiquitin protein ligase activity"/>
    <property type="evidence" value="ECO:0007669"/>
    <property type="project" value="UniProtKB-EC"/>
</dbReference>
<evidence type="ECO:0000256" key="6">
    <source>
        <dbReference type="SAM" id="MobiDB-lite"/>
    </source>
</evidence>
<sequence>MFCPFCAVQLGDAPKFCPSCGMNVGFLTERPSTSSSVGHGPTVNETSIQGRAAQFMRFREVKEAERRTFSKAKKKPNITVKISIGIMTRTKYGLKPIRGKTLPLNVEPLWSSKQILPAAIKKQQDFNQDTMYDGEYVLVYPDGSQVQNIPGTDRPFVLEHYKEAIGKAYQRIVLYICPLQDLSHGDDSSSESDDEAFARLPLKILPKQCPPTMSRPSDGQANGAGAEPKNNTSCDSYNTYTKIYAPVVIDSSCSDVEDVENFQEEDRDTDIGLTAADILSNLSFNINTMSCSRFNINRANVWDGALRGFKRSSFDPTCSLLVKFTDDIGQTEEAVDTGGPTREFLTLLMDAIKTSRFFEGKDDGKYLSFDSKAAEGDEYFQVGRMVAVSIVHGGPGPRCFSPSFYQYLVGKVKTIEAPIEDIPDTEVRNVLLEIKNARTLEQLVELADKHSSMLQTAGCYRCLRTLGDKEKVVDGYIQWYFTYRNHVSFQRFKDGLATLNFFNALEQHPSIFLPYMCYRAEDLTAEIVESLFRPQLSPTGSSNRHEEERVLGYWLDYLIAVKEDGSGMSLQDILMFATGLKEIPAAKLIPQPQLTFQKHARFPEANVCANTIKLPILPSYEIFEEAMNYGINNAPGFGLH</sequence>
<organism evidence="8 9">
    <name type="scientific">Carassius auratus</name>
    <name type="common">Goldfish</name>
    <dbReference type="NCBI Taxonomy" id="7957"/>
    <lineage>
        <taxon>Eukaryota</taxon>
        <taxon>Metazoa</taxon>
        <taxon>Chordata</taxon>
        <taxon>Craniata</taxon>
        <taxon>Vertebrata</taxon>
        <taxon>Euteleostomi</taxon>
        <taxon>Actinopterygii</taxon>
        <taxon>Neopterygii</taxon>
        <taxon>Teleostei</taxon>
        <taxon>Ostariophysi</taxon>
        <taxon>Cypriniformes</taxon>
        <taxon>Cyprinidae</taxon>
        <taxon>Cyprininae</taxon>
        <taxon>Carassius</taxon>
    </lineage>
</organism>
<gene>
    <name evidence="9" type="primary">LOC113119798</name>
</gene>